<feature type="region of interest" description="Disordered" evidence="1">
    <location>
        <begin position="144"/>
        <end position="174"/>
    </location>
</feature>
<dbReference type="HOGENOM" id="CLU_1540622_0_0_1"/>
<sequence length="174" mass="18457">MVSPSSSSDDGALLVLSLYDELGLGLAESSVMSLDKHEGSRRQARVVLDHDQITTMYGACGVRMLFRADFRANTFSKVMINPCGALAPIPNQVGNLCCSRSYLVPAGRSRTLRCLGLRGELGVSRPSSEEEAIQGVGEQLEPCSMASTAQSSGPHMPQAIATGPEGSRECLPEV</sequence>
<evidence type="ECO:0000256" key="1">
    <source>
        <dbReference type="SAM" id="MobiDB-lite"/>
    </source>
</evidence>
<evidence type="ECO:0000313" key="2">
    <source>
        <dbReference type="EMBL" id="KIP08614.1"/>
    </source>
</evidence>
<dbReference type="AlphaFoldDB" id="A0A0C3NTL7"/>
<gene>
    <name evidence="2" type="ORF">PHLGIDRAFT_373552</name>
</gene>
<accession>A0A0C3NTL7</accession>
<protein>
    <submittedName>
        <fullName evidence="2">Uncharacterized protein</fullName>
    </submittedName>
</protein>
<name>A0A0C3NTL7_PHLG1</name>
<evidence type="ECO:0000313" key="3">
    <source>
        <dbReference type="Proteomes" id="UP000053257"/>
    </source>
</evidence>
<reference evidence="2 3" key="1">
    <citation type="journal article" date="2014" name="PLoS Genet.">
        <title>Analysis of the Phlebiopsis gigantea genome, transcriptome and secretome provides insight into its pioneer colonization strategies of wood.</title>
        <authorList>
            <person name="Hori C."/>
            <person name="Ishida T."/>
            <person name="Igarashi K."/>
            <person name="Samejima M."/>
            <person name="Suzuki H."/>
            <person name="Master E."/>
            <person name="Ferreira P."/>
            <person name="Ruiz-Duenas F.J."/>
            <person name="Held B."/>
            <person name="Canessa P."/>
            <person name="Larrondo L.F."/>
            <person name="Schmoll M."/>
            <person name="Druzhinina I.S."/>
            <person name="Kubicek C.P."/>
            <person name="Gaskell J.A."/>
            <person name="Kersten P."/>
            <person name="St John F."/>
            <person name="Glasner J."/>
            <person name="Sabat G."/>
            <person name="Splinter BonDurant S."/>
            <person name="Syed K."/>
            <person name="Yadav J."/>
            <person name="Mgbeahuruike A.C."/>
            <person name="Kovalchuk A."/>
            <person name="Asiegbu F.O."/>
            <person name="Lackner G."/>
            <person name="Hoffmeister D."/>
            <person name="Rencoret J."/>
            <person name="Gutierrez A."/>
            <person name="Sun H."/>
            <person name="Lindquist E."/>
            <person name="Barry K."/>
            <person name="Riley R."/>
            <person name="Grigoriev I.V."/>
            <person name="Henrissat B."/>
            <person name="Kues U."/>
            <person name="Berka R.M."/>
            <person name="Martinez A.T."/>
            <person name="Covert S.F."/>
            <person name="Blanchette R.A."/>
            <person name="Cullen D."/>
        </authorList>
    </citation>
    <scope>NUCLEOTIDE SEQUENCE [LARGE SCALE GENOMIC DNA]</scope>
    <source>
        <strain evidence="2 3">11061_1 CR5-6</strain>
    </source>
</reference>
<organism evidence="2 3">
    <name type="scientific">Phlebiopsis gigantea (strain 11061_1 CR5-6)</name>
    <name type="common">White-rot fungus</name>
    <name type="synonym">Peniophora gigantea</name>
    <dbReference type="NCBI Taxonomy" id="745531"/>
    <lineage>
        <taxon>Eukaryota</taxon>
        <taxon>Fungi</taxon>
        <taxon>Dikarya</taxon>
        <taxon>Basidiomycota</taxon>
        <taxon>Agaricomycotina</taxon>
        <taxon>Agaricomycetes</taxon>
        <taxon>Polyporales</taxon>
        <taxon>Phanerochaetaceae</taxon>
        <taxon>Phlebiopsis</taxon>
    </lineage>
</organism>
<dbReference type="Proteomes" id="UP000053257">
    <property type="component" value="Unassembled WGS sequence"/>
</dbReference>
<proteinExistence type="predicted"/>
<dbReference type="EMBL" id="KN840477">
    <property type="protein sequence ID" value="KIP08614.1"/>
    <property type="molecule type" value="Genomic_DNA"/>
</dbReference>
<keyword evidence="3" id="KW-1185">Reference proteome</keyword>